<evidence type="ECO:0000313" key="2">
    <source>
        <dbReference type="Proteomes" id="UP000711614"/>
    </source>
</evidence>
<protein>
    <submittedName>
        <fullName evidence="1">Uncharacterized protein</fullName>
    </submittedName>
</protein>
<sequence length="76" mass="8167">MIVIDTASSFASTDDGIYQAVATVRQNPVKYFHGDGTLAEDKGATPTVKDVMFATYESGTWTANNVLHMQGSKGHD</sequence>
<name>A0ABS4Z0P9_9MICC</name>
<proteinExistence type="predicted"/>
<reference evidence="1 2" key="1">
    <citation type="submission" date="2021-03" db="EMBL/GenBank/DDBJ databases">
        <title>Sequencing the genomes of 1000 actinobacteria strains.</title>
        <authorList>
            <person name="Klenk H.-P."/>
        </authorList>
    </citation>
    <scope>NUCLEOTIDE SEQUENCE [LARGE SCALE GENOMIC DNA]</scope>
    <source>
        <strain evidence="1 2">DSM 16005</strain>
    </source>
</reference>
<organism evidence="1 2">
    <name type="scientific">Arthrobacter stackebrandtii</name>
    <dbReference type="NCBI Taxonomy" id="272161"/>
    <lineage>
        <taxon>Bacteria</taxon>
        <taxon>Bacillati</taxon>
        <taxon>Actinomycetota</taxon>
        <taxon>Actinomycetes</taxon>
        <taxon>Micrococcales</taxon>
        <taxon>Micrococcaceae</taxon>
        <taxon>Arthrobacter</taxon>
    </lineage>
</organism>
<dbReference type="EMBL" id="JAGIOI010000001">
    <property type="protein sequence ID" value="MBP2414608.1"/>
    <property type="molecule type" value="Genomic_DNA"/>
</dbReference>
<gene>
    <name evidence="1" type="ORF">JOF48_003407</name>
</gene>
<dbReference type="Proteomes" id="UP000711614">
    <property type="component" value="Unassembled WGS sequence"/>
</dbReference>
<comment type="caution">
    <text evidence="1">The sequence shown here is derived from an EMBL/GenBank/DDBJ whole genome shotgun (WGS) entry which is preliminary data.</text>
</comment>
<accession>A0ABS4Z0P9</accession>
<keyword evidence="2" id="KW-1185">Reference proteome</keyword>
<evidence type="ECO:0000313" key="1">
    <source>
        <dbReference type="EMBL" id="MBP2414608.1"/>
    </source>
</evidence>